<keyword evidence="1" id="KW-0472">Membrane</keyword>
<dbReference type="EMBL" id="KV921403">
    <property type="protein sequence ID" value="ORE15936.1"/>
    <property type="molecule type" value="Genomic_DNA"/>
</dbReference>
<accession>A0A1X0RVA1</accession>
<evidence type="ECO:0000313" key="3">
    <source>
        <dbReference type="Proteomes" id="UP000242381"/>
    </source>
</evidence>
<feature type="transmembrane region" description="Helical" evidence="1">
    <location>
        <begin position="6"/>
        <end position="29"/>
    </location>
</feature>
<sequence>MIAIMIHFYMSTMMGLTYIGVKFLWVTLYRIKKRSTAPQGLFCVAILLTFSLLALTYSITSVIAPGYTHFGSQVYCNHTEGGRRDCSYNNKIVPCDIWAPLEICTPTVTSTIIDRITLNTPIFGLILYYAQWIFLVTFILGFFIALFRSPQHENEEEEGLLDHDHRHRQE</sequence>
<dbReference type="PANTHER" id="PTHR16130:SF2">
    <property type="entry name" value="LYSOSOMAL COBALAMIN TRANSPORT ESCORT PROTEIN LMBD1"/>
    <property type="match status" value="1"/>
</dbReference>
<dbReference type="GO" id="GO:0005774">
    <property type="term" value="C:vacuolar membrane"/>
    <property type="evidence" value="ECO:0007669"/>
    <property type="project" value="TreeGrafter"/>
</dbReference>
<evidence type="ECO:0000256" key="1">
    <source>
        <dbReference type="SAM" id="Phobius"/>
    </source>
</evidence>
<dbReference type="OMA" id="NINRWIS"/>
<feature type="transmembrane region" description="Helical" evidence="1">
    <location>
        <begin position="41"/>
        <end position="64"/>
    </location>
</feature>
<name>A0A1X0RVA1_RHIZD</name>
<feature type="transmembrane region" description="Helical" evidence="1">
    <location>
        <begin position="126"/>
        <end position="147"/>
    </location>
</feature>
<keyword evidence="1" id="KW-1133">Transmembrane helix</keyword>
<dbReference type="PANTHER" id="PTHR16130">
    <property type="entry name" value="LYSOSOMAL COBALAMIN TRANSPORTER-RELATED"/>
    <property type="match status" value="1"/>
</dbReference>
<gene>
    <name evidence="2" type="ORF">BCV71DRAFT_25187</name>
</gene>
<evidence type="ECO:0000313" key="2">
    <source>
        <dbReference type="EMBL" id="ORE15936.1"/>
    </source>
</evidence>
<keyword evidence="1" id="KW-0812">Transmembrane</keyword>
<protein>
    <submittedName>
        <fullName evidence="2">Uncharacterized protein</fullName>
    </submittedName>
</protein>
<dbReference type="AlphaFoldDB" id="A0A1X0RVA1"/>
<reference evidence="2 3" key="1">
    <citation type="journal article" date="2016" name="Proc. Natl. Acad. Sci. U.S.A.">
        <title>Lipid metabolic changes in an early divergent fungus govern the establishment of a mutualistic symbiosis with endobacteria.</title>
        <authorList>
            <person name="Lastovetsky O.A."/>
            <person name="Gaspar M.L."/>
            <person name="Mondo S.J."/>
            <person name="LaButti K.M."/>
            <person name="Sandor L."/>
            <person name="Grigoriev I.V."/>
            <person name="Henry S.A."/>
            <person name="Pawlowska T.E."/>
        </authorList>
    </citation>
    <scope>NUCLEOTIDE SEQUENCE [LARGE SCALE GENOMIC DNA]</scope>
    <source>
        <strain evidence="2 3">ATCC 11559</strain>
    </source>
</reference>
<dbReference type="GO" id="GO:0072665">
    <property type="term" value="P:protein localization to vacuole"/>
    <property type="evidence" value="ECO:0007669"/>
    <property type="project" value="TreeGrafter"/>
</dbReference>
<dbReference type="Proteomes" id="UP000242381">
    <property type="component" value="Unassembled WGS sequence"/>
</dbReference>
<dbReference type="InterPro" id="IPR050854">
    <property type="entry name" value="LMBD1_LysCbl_Transport"/>
</dbReference>
<organism evidence="2 3">
    <name type="scientific">Rhizopus microsporus</name>
    <dbReference type="NCBI Taxonomy" id="58291"/>
    <lineage>
        <taxon>Eukaryota</taxon>
        <taxon>Fungi</taxon>
        <taxon>Fungi incertae sedis</taxon>
        <taxon>Mucoromycota</taxon>
        <taxon>Mucoromycotina</taxon>
        <taxon>Mucoromycetes</taxon>
        <taxon>Mucorales</taxon>
        <taxon>Mucorineae</taxon>
        <taxon>Rhizopodaceae</taxon>
        <taxon>Rhizopus</taxon>
    </lineage>
</organism>
<proteinExistence type="predicted"/>
<dbReference type="VEuPathDB" id="FungiDB:BCV72DRAFT_118819"/>